<feature type="non-terminal residue" evidence="1">
    <location>
        <position position="102"/>
    </location>
</feature>
<evidence type="ECO:0000313" key="2">
    <source>
        <dbReference type="Proteomes" id="UP000553632"/>
    </source>
</evidence>
<dbReference type="AlphaFoldDB" id="A0A7J6SAG2"/>
<gene>
    <name evidence="1" type="ORF">FOZ63_020939</name>
</gene>
<comment type="caution">
    <text evidence="1">The sequence shown here is derived from an EMBL/GenBank/DDBJ whole genome shotgun (WGS) entry which is preliminary data.</text>
</comment>
<feature type="non-terminal residue" evidence="1">
    <location>
        <position position="1"/>
    </location>
</feature>
<dbReference type="EMBL" id="JABANO010019837">
    <property type="protein sequence ID" value="KAF4729532.1"/>
    <property type="molecule type" value="Genomic_DNA"/>
</dbReference>
<organism evidence="1 2">
    <name type="scientific">Perkinsus olseni</name>
    <name type="common">Perkinsus atlanticus</name>
    <dbReference type="NCBI Taxonomy" id="32597"/>
    <lineage>
        <taxon>Eukaryota</taxon>
        <taxon>Sar</taxon>
        <taxon>Alveolata</taxon>
        <taxon>Perkinsozoa</taxon>
        <taxon>Perkinsea</taxon>
        <taxon>Perkinsida</taxon>
        <taxon>Perkinsidae</taxon>
        <taxon>Perkinsus</taxon>
    </lineage>
</organism>
<sequence>ARALRNLTDESGFYKPDTWKTYCHHCRNPPSRPSMVSLVLAVLAGHHVVVIPDPCRRNPLPWTFPPNSASSVSPQRVAARKWMGRRPWRKRVLMTCYYFYRF</sequence>
<accession>A0A7J6SAG2</accession>
<keyword evidence="2" id="KW-1185">Reference proteome</keyword>
<reference evidence="1 2" key="1">
    <citation type="submission" date="2020-04" db="EMBL/GenBank/DDBJ databases">
        <title>Perkinsus olseni comparative genomics.</title>
        <authorList>
            <person name="Bogema D.R."/>
        </authorList>
    </citation>
    <scope>NUCLEOTIDE SEQUENCE [LARGE SCALE GENOMIC DNA]</scope>
    <source>
        <strain evidence="1 2">ATCC PRA-207</strain>
    </source>
</reference>
<protein>
    <submittedName>
        <fullName evidence="1">Uncharacterized protein</fullName>
    </submittedName>
</protein>
<dbReference type="Proteomes" id="UP000553632">
    <property type="component" value="Unassembled WGS sequence"/>
</dbReference>
<evidence type="ECO:0000313" key="1">
    <source>
        <dbReference type="EMBL" id="KAF4729532.1"/>
    </source>
</evidence>
<name>A0A7J6SAG2_PEROL</name>
<proteinExistence type="predicted"/>